<dbReference type="HOGENOM" id="CLU_1928216_0_0_1"/>
<gene>
    <name evidence="2" type="ORF">OIDMADRAFT_61830</name>
</gene>
<evidence type="ECO:0000313" key="2">
    <source>
        <dbReference type="EMBL" id="KIM93187.1"/>
    </source>
</evidence>
<evidence type="ECO:0000256" key="1">
    <source>
        <dbReference type="SAM" id="MobiDB-lite"/>
    </source>
</evidence>
<feature type="region of interest" description="Disordered" evidence="1">
    <location>
        <begin position="1"/>
        <end position="63"/>
    </location>
</feature>
<dbReference type="InParanoid" id="A0A0C3CU24"/>
<dbReference type="EMBL" id="KN832898">
    <property type="protein sequence ID" value="KIM93187.1"/>
    <property type="molecule type" value="Genomic_DNA"/>
</dbReference>
<sequence>MDLPRTCKLRGVQQHPPDQQENFLGSPRRSPRIESRQQRKGIVNGEADNGSVEQDKRRESDESPELMDWIILLTQAITEMKRMQKKLIHIQKNHEDTEIAAQLNWLMMDVSIKSLGDRVQRLEGSLGKLGQ</sequence>
<dbReference type="AlphaFoldDB" id="A0A0C3CU24"/>
<reference evidence="3" key="2">
    <citation type="submission" date="2015-01" db="EMBL/GenBank/DDBJ databases">
        <title>Evolutionary Origins and Diversification of the Mycorrhizal Mutualists.</title>
        <authorList>
            <consortium name="DOE Joint Genome Institute"/>
            <consortium name="Mycorrhizal Genomics Consortium"/>
            <person name="Kohler A."/>
            <person name="Kuo A."/>
            <person name="Nagy L.G."/>
            <person name="Floudas D."/>
            <person name="Copeland A."/>
            <person name="Barry K.W."/>
            <person name="Cichocki N."/>
            <person name="Veneault-Fourrey C."/>
            <person name="LaButti K."/>
            <person name="Lindquist E.A."/>
            <person name="Lipzen A."/>
            <person name="Lundell T."/>
            <person name="Morin E."/>
            <person name="Murat C."/>
            <person name="Riley R."/>
            <person name="Ohm R."/>
            <person name="Sun H."/>
            <person name="Tunlid A."/>
            <person name="Henrissat B."/>
            <person name="Grigoriev I.V."/>
            <person name="Hibbett D.S."/>
            <person name="Martin F."/>
        </authorList>
    </citation>
    <scope>NUCLEOTIDE SEQUENCE [LARGE SCALE GENOMIC DNA]</scope>
    <source>
        <strain evidence="3">Zn</strain>
    </source>
</reference>
<protein>
    <submittedName>
        <fullName evidence="2">Uncharacterized protein</fullName>
    </submittedName>
</protein>
<accession>A0A0C3CU24</accession>
<keyword evidence="3" id="KW-1185">Reference proteome</keyword>
<reference evidence="2 3" key="1">
    <citation type="submission" date="2014-04" db="EMBL/GenBank/DDBJ databases">
        <authorList>
            <consortium name="DOE Joint Genome Institute"/>
            <person name="Kuo A."/>
            <person name="Martino E."/>
            <person name="Perotto S."/>
            <person name="Kohler A."/>
            <person name="Nagy L.G."/>
            <person name="Floudas D."/>
            <person name="Copeland A."/>
            <person name="Barry K.W."/>
            <person name="Cichocki N."/>
            <person name="Veneault-Fourrey C."/>
            <person name="LaButti K."/>
            <person name="Lindquist E.A."/>
            <person name="Lipzen A."/>
            <person name="Lundell T."/>
            <person name="Morin E."/>
            <person name="Murat C."/>
            <person name="Sun H."/>
            <person name="Tunlid A."/>
            <person name="Henrissat B."/>
            <person name="Grigoriev I.V."/>
            <person name="Hibbett D.S."/>
            <person name="Martin F."/>
            <person name="Nordberg H.P."/>
            <person name="Cantor M.N."/>
            <person name="Hua S.X."/>
        </authorList>
    </citation>
    <scope>NUCLEOTIDE SEQUENCE [LARGE SCALE GENOMIC DNA]</scope>
    <source>
        <strain evidence="2 3">Zn</strain>
    </source>
</reference>
<proteinExistence type="predicted"/>
<organism evidence="2 3">
    <name type="scientific">Oidiodendron maius (strain Zn)</name>
    <dbReference type="NCBI Taxonomy" id="913774"/>
    <lineage>
        <taxon>Eukaryota</taxon>
        <taxon>Fungi</taxon>
        <taxon>Dikarya</taxon>
        <taxon>Ascomycota</taxon>
        <taxon>Pezizomycotina</taxon>
        <taxon>Leotiomycetes</taxon>
        <taxon>Leotiomycetes incertae sedis</taxon>
        <taxon>Myxotrichaceae</taxon>
        <taxon>Oidiodendron</taxon>
    </lineage>
</organism>
<evidence type="ECO:0000313" key="3">
    <source>
        <dbReference type="Proteomes" id="UP000054321"/>
    </source>
</evidence>
<name>A0A0C3CU24_OIDMZ</name>
<dbReference type="Proteomes" id="UP000054321">
    <property type="component" value="Unassembled WGS sequence"/>
</dbReference>